<dbReference type="AlphaFoldDB" id="A0A5M9JGK5"/>
<proteinExistence type="predicted"/>
<keyword evidence="2" id="KW-1185">Reference proteome</keyword>
<reference evidence="1 2" key="1">
    <citation type="submission" date="2019-06" db="EMBL/GenBank/DDBJ databases">
        <title>Genome Sequence of the Brown Rot Fungal Pathogen Monilinia fructicola.</title>
        <authorList>
            <person name="De Miccolis Angelini R.M."/>
            <person name="Landi L."/>
            <person name="Abate D."/>
            <person name="Pollastro S."/>
            <person name="Romanazzi G."/>
            <person name="Faretra F."/>
        </authorList>
    </citation>
    <scope>NUCLEOTIDE SEQUENCE [LARGE SCALE GENOMIC DNA]</scope>
    <source>
        <strain evidence="1 2">Mfrc123</strain>
    </source>
</reference>
<dbReference type="Proteomes" id="UP000322873">
    <property type="component" value="Unassembled WGS sequence"/>
</dbReference>
<sequence>MGKKPAGEASGKLGPGSRYEGWYPKIIQKLSRKHKLIMRPNGLKQKTHPLSSFGLSKLIKAWYRCSARAKFMIKYPRQFSDNTSRHRSGW</sequence>
<evidence type="ECO:0000313" key="2">
    <source>
        <dbReference type="Proteomes" id="UP000322873"/>
    </source>
</evidence>
<organism evidence="1 2">
    <name type="scientific">Monilinia fructicola</name>
    <name type="common">Brown rot fungus</name>
    <name type="synonym">Ciboria fructicola</name>
    <dbReference type="NCBI Taxonomy" id="38448"/>
    <lineage>
        <taxon>Eukaryota</taxon>
        <taxon>Fungi</taxon>
        <taxon>Dikarya</taxon>
        <taxon>Ascomycota</taxon>
        <taxon>Pezizomycotina</taxon>
        <taxon>Leotiomycetes</taxon>
        <taxon>Helotiales</taxon>
        <taxon>Sclerotiniaceae</taxon>
        <taxon>Monilinia</taxon>
    </lineage>
</organism>
<protein>
    <submittedName>
        <fullName evidence="1">Uncharacterized protein</fullName>
    </submittedName>
</protein>
<name>A0A5M9JGK5_MONFR</name>
<accession>A0A5M9JGK5</accession>
<evidence type="ECO:0000313" key="1">
    <source>
        <dbReference type="EMBL" id="KAA8567887.1"/>
    </source>
</evidence>
<comment type="caution">
    <text evidence="1">The sequence shown here is derived from an EMBL/GenBank/DDBJ whole genome shotgun (WGS) entry which is preliminary data.</text>
</comment>
<dbReference type="EMBL" id="VICG01000010">
    <property type="protein sequence ID" value="KAA8567887.1"/>
    <property type="molecule type" value="Genomic_DNA"/>
</dbReference>
<gene>
    <name evidence="1" type="ORF">EYC84_008334</name>
</gene>